<gene>
    <name evidence="2" type="ORF">PPL_12188</name>
</gene>
<name>D3BLY3_HETP5</name>
<protein>
    <submittedName>
        <fullName evidence="2">Uncharacterized protein</fullName>
    </submittedName>
</protein>
<proteinExistence type="predicted"/>
<dbReference type="GeneID" id="31367655"/>
<comment type="caution">
    <text evidence="2">The sequence shown here is derived from an EMBL/GenBank/DDBJ whole genome shotgun (WGS) entry which is preliminary data.</text>
</comment>
<evidence type="ECO:0000313" key="3">
    <source>
        <dbReference type="Proteomes" id="UP000001396"/>
    </source>
</evidence>
<accession>D3BLY3</accession>
<dbReference type="Proteomes" id="UP000001396">
    <property type="component" value="Unassembled WGS sequence"/>
</dbReference>
<feature type="compositionally biased region" description="Polar residues" evidence="1">
    <location>
        <begin position="120"/>
        <end position="147"/>
    </location>
</feature>
<evidence type="ECO:0000256" key="1">
    <source>
        <dbReference type="SAM" id="MobiDB-lite"/>
    </source>
</evidence>
<reference evidence="2 3" key="1">
    <citation type="journal article" date="2011" name="Genome Res.">
        <title>Phylogeny-wide analysis of social amoeba genomes highlights ancient origins for complex intercellular communication.</title>
        <authorList>
            <person name="Heidel A.J."/>
            <person name="Lawal H.M."/>
            <person name="Felder M."/>
            <person name="Schilde C."/>
            <person name="Helps N.R."/>
            <person name="Tunggal B."/>
            <person name="Rivero F."/>
            <person name="John U."/>
            <person name="Schleicher M."/>
            <person name="Eichinger L."/>
            <person name="Platzer M."/>
            <person name="Noegel A.A."/>
            <person name="Schaap P."/>
            <person name="Gloeckner G."/>
        </authorList>
    </citation>
    <scope>NUCLEOTIDE SEQUENCE [LARGE SCALE GENOMIC DNA]</scope>
    <source>
        <strain evidence="3">ATCC 26659 / Pp 5 / PN500</strain>
    </source>
</reference>
<evidence type="ECO:0000313" key="2">
    <source>
        <dbReference type="EMBL" id="EFA77584.1"/>
    </source>
</evidence>
<feature type="region of interest" description="Disordered" evidence="1">
    <location>
        <begin position="117"/>
        <end position="147"/>
    </location>
</feature>
<organism evidence="2 3">
    <name type="scientific">Heterostelium pallidum (strain ATCC 26659 / Pp 5 / PN500)</name>
    <name type="common">Cellular slime mold</name>
    <name type="synonym">Polysphondylium pallidum</name>
    <dbReference type="NCBI Taxonomy" id="670386"/>
    <lineage>
        <taxon>Eukaryota</taxon>
        <taxon>Amoebozoa</taxon>
        <taxon>Evosea</taxon>
        <taxon>Eumycetozoa</taxon>
        <taxon>Dictyostelia</taxon>
        <taxon>Acytosteliales</taxon>
        <taxon>Acytosteliaceae</taxon>
        <taxon>Heterostelium</taxon>
    </lineage>
</organism>
<dbReference type="InParanoid" id="D3BLY3"/>
<sequence length="147" mass="16817">MSSNLILWQQKIQWSNRSTVKHELEYIEYLHELRYANRAEHMNSSQAGLYKRIKFNNEKRAAAHYQVGDMVMVKFQVPPTYDEVGIARKFLPKWYGPIKVLKVLGPNTPGTPEYLKYKNNPASPNGVPTSSNPNFGGGMNTNQGFKL</sequence>
<dbReference type="EMBL" id="ADBJ01000042">
    <property type="protein sequence ID" value="EFA77584.1"/>
    <property type="molecule type" value="Genomic_DNA"/>
</dbReference>
<dbReference type="AlphaFoldDB" id="D3BLY3"/>
<keyword evidence="3" id="KW-1185">Reference proteome</keyword>
<dbReference type="RefSeq" id="XP_020429712.1">
    <property type="nucleotide sequence ID" value="XM_020582931.1"/>
</dbReference>